<organism evidence="7 8">
    <name type="scientific">Arachis hypogaea</name>
    <name type="common">Peanut</name>
    <dbReference type="NCBI Taxonomy" id="3818"/>
    <lineage>
        <taxon>Eukaryota</taxon>
        <taxon>Viridiplantae</taxon>
        <taxon>Streptophyta</taxon>
        <taxon>Embryophyta</taxon>
        <taxon>Tracheophyta</taxon>
        <taxon>Spermatophyta</taxon>
        <taxon>Magnoliopsida</taxon>
        <taxon>eudicotyledons</taxon>
        <taxon>Gunneridae</taxon>
        <taxon>Pentapetalae</taxon>
        <taxon>rosids</taxon>
        <taxon>fabids</taxon>
        <taxon>Fabales</taxon>
        <taxon>Fabaceae</taxon>
        <taxon>Papilionoideae</taxon>
        <taxon>50 kb inversion clade</taxon>
        <taxon>dalbergioids sensu lato</taxon>
        <taxon>Dalbergieae</taxon>
        <taxon>Pterocarpus clade</taxon>
        <taxon>Arachis</taxon>
    </lineage>
</organism>
<dbReference type="GO" id="GO:0016020">
    <property type="term" value="C:membrane"/>
    <property type="evidence" value="ECO:0007669"/>
    <property type="project" value="UniProtKB-SubCell"/>
</dbReference>
<dbReference type="Pfam" id="PF00230">
    <property type="entry name" value="MIP"/>
    <property type="match status" value="1"/>
</dbReference>
<evidence type="ECO:0000313" key="8">
    <source>
        <dbReference type="Proteomes" id="UP000289738"/>
    </source>
</evidence>
<evidence type="ECO:0000313" key="7">
    <source>
        <dbReference type="EMBL" id="RYQ96856.1"/>
    </source>
</evidence>
<comment type="subcellular location">
    <subcellularLocation>
        <location evidence="1">Membrane</location>
        <topology evidence="1">Multi-pass membrane protein</topology>
    </subcellularLocation>
</comment>
<dbReference type="STRING" id="3818.A0A444Y4S1"/>
<feature type="transmembrane region" description="Helical" evidence="6">
    <location>
        <begin position="104"/>
        <end position="125"/>
    </location>
</feature>
<protein>
    <recommendedName>
        <fullName evidence="9">Aquaporin</fullName>
    </recommendedName>
</protein>
<keyword evidence="2 5" id="KW-0812">Transmembrane</keyword>
<dbReference type="PRINTS" id="PR00783">
    <property type="entry name" value="MINTRINSICP"/>
</dbReference>
<dbReference type="Gene3D" id="1.20.1080.10">
    <property type="entry name" value="Glycerol uptake facilitator protein"/>
    <property type="match status" value="1"/>
</dbReference>
<evidence type="ECO:0008006" key="9">
    <source>
        <dbReference type="Google" id="ProtNLM"/>
    </source>
</evidence>
<sequence>MEEEGKGKVGKGKGIRRRCSSMSTLADPGGWTSCATRYSLFLLLLLAWSPVIAAPRRSPLFSIRFAIFLVYLTTIPITGTRINPARSLGVAIIFNRDHAWNDQWILWVGHFIRAALATVYHQIILGKEGKGKEIRVDFEEEGKGEWYFNPKDDLKLS</sequence>
<evidence type="ECO:0000256" key="6">
    <source>
        <dbReference type="SAM" id="Phobius"/>
    </source>
</evidence>
<dbReference type="AlphaFoldDB" id="A0A444Y4S1"/>
<dbReference type="EMBL" id="SDMP01000018">
    <property type="protein sequence ID" value="RYQ96856.1"/>
    <property type="molecule type" value="Genomic_DNA"/>
</dbReference>
<feature type="transmembrane region" description="Helical" evidence="6">
    <location>
        <begin position="65"/>
        <end position="84"/>
    </location>
</feature>
<dbReference type="Proteomes" id="UP000289738">
    <property type="component" value="Chromosome B08"/>
</dbReference>
<keyword evidence="8" id="KW-1185">Reference proteome</keyword>
<evidence type="ECO:0000256" key="3">
    <source>
        <dbReference type="ARBA" id="ARBA00022989"/>
    </source>
</evidence>
<reference evidence="7 8" key="1">
    <citation type="submission" date="2019-01" db="EMBL/GenBank/DDBJ databases">
        <title>Sequencing of cultivated peanut Arachis hypogaea provides insights into genome evolution and oil improvement.</title>
        <authorList>
            <person name="Chen X."/>
        </authorList>
    </citation>
    <scope>NUCLEOTIDE SEQUENCE [LARGE SCALE GENOMIC DNA]</scope>
    <source>
        <strain evidence="8">cv. Fuhuasheng</strain>
        <tissue evidence="7">Leaves</tissue>
    </source>
</reference>
<gene>
    <name evidence="7" type="ORF">Ahy_B08g092756</name>
</gene>
<keyword evidence="4 6" id="KW-0472">Membrane</keyword>
<dbReference type="PANTHER" id="PTHR45687">
    <property type="entry name" value="AQUAPORIN OR AQUAGLYCEROPORIN RELATED"/>
    <property type="match status" value="1"/>
</dbReference>
<dbReference type="InterPro" id="IPR023271">
    <property type="entry name" value="Aquaporin-like"/>
</dbReference>
<feature type="transmembrane region" description="Helical" evidence="6">
    <location>
        <begin position="35"/>
        <end position="53"/>
    </location>
</feature>
<proteinExistence type="inferred from homology"/>
<evidence type="ECO:0000256" key="4">
    <source>
        <dbReference type="ARBA" id="ARBA00023136"/>
    </source>
</evidence>
<evidence type="ECO:0000256" key="2">
    <source>
        <dbReference type="ARBA" id="ARBA00022692"/>
    </source>
</evidence>
<evidence type="ECO:0000256" key="5">
    <source>
        <dbReference type="RuleBase" id="RU000477"/>
    </source>
</evidence>
<comment type="similarity">
    <text evidence="5">Belongs to the MIP/aquaporin (TC 1.A.8) family.</text>
</comment>
<comment type="caution">
    <text evidence="7">The sequence shown here is derived from an EMBL/GenBank/DDBJ whole genome shotgun (WGS) entry which is preliminary data.</text>
</comment>
<dbReference type="GO" id="GO:0015267">
    <property type="term" value="F:channel activity"/>
    <property type="evidence" value="ECO:0007669"/>
    <property type="project" value="InterPro"/>
</dbReference>
<dbReference type="SUPFAM" id="SSF81338">
    <property type="entry name" value="Aquaporin-like"/>
    <property type="match status" value="1"/>
</dbReference>
<dbReference type="InterPro" id="IPR000425">
    <property type="entry name" value="MIP"/>
</dbReference>
<keyword evidence="3 6" id="KW-1133">Transmembrane helix</keyword>
<keyword evidence="5" id="KW-0813">Transport</keyword>
<name>A0A444Y4S1_ARAHY</name>
<evidence type="ECO:0000256" key="1">
    <source>
        <dbReference type="ARBA" id="ARBA00004141"/>
    </source>
</evidence>
<dbReference type="InterPro" id="IPR034294">
    <property type="entry name" value="Aquaporin_transptr"/>
</dbReference>
<accession>A0A444Y4S1</accession>